<evidence type="ECO:0000259" key="1">
    <source>
        <dbReference type="Pfam" id="PF13091"/>
    </source>
</evidence>
<dbReference type="Pfam" id="PF13091">
    <property type="entry name" value="PLDc_2"/>
    <property type="match status" value="1"/>
</dbReference>
<proteinExistence type="predicted"/>
<keyword evidence="3" id="KW-1185">Reference proteome</keyword>
<feature type="domain" description="Phospholipase D-like" evidence="1">
    <location>
        <begin position="24"/>
        <end position="142"/>
    </location>
</feature>
<dbReference type="AlphaFoldDB" id="A0A540WJY2"/>
<evidence type="ECO:0000313" key="2">
    <source>
        <dbReference type="EMBL" id="TQF09308.1"/>
    </source>
</evidence>
<gene>
    <name evidence="2" type="ORF">FJV41_45305</name>
</gene>
<sequence>MFFGRSDEIPSFIPHSKISSAVQDLIEGAQRELVLVTPYFKPWNHLQNAIRGRLEARIPVALIVREDEVTKTAAHLQPFAAAGAQLLCLDRLHAKLYLSEQCAVLTSMNLVETSALNSWECALQIKASDSPTLFKQFEEQVKAIRKSAKPISSGGTAAAQPVAVAPTPKPEVNLILHFGIRKTDLKPEMVEARRTYPRAYEPWGDEELDAVAELARRRLDAETIARLLGRQPSSVERKLKEMF</sequence>
<dbReference type="Proteomes" id="UP000315369">
    <property type="component" value="Unassembled WGS sequence"/>
</dbReference>
<dbReference type="Gene3D" id="3.30.870.10">
    <property type="entry name" value="Endonuclease Chain A"/>
    <property type="match status" value="1"/>
</dbReference>
<dbReference type="InterPro" id="IPR025202">
    <property type="entry name" value="PLD-like_dom"/>
</dbReference>
<name>A0A540WJY2_9BACT</name>
<organism evidence="2 3">
    <name type="scientific">Myxococcus llanfairpwllgwyngyllgogerychwyrndrobwllllantysiliogogogochensis</name>
    <dbReference type="NCBI Taxonomy" id="2590453"/>
    <lineage>
        <taxon>Bacteria</taxon>
        <taxon>Pseudomonadati</taxon>
        <taxon>Myxococcota</taxon>
        <taxon>Myxococcia</taxon>
        <taxon>Myxococcales</taxon>
        <taxon>Cystobacterineae</taxon>
        <taxon>Myxococcaceae</taxon>
        <taxon>Myxococcus</taxon>
    </lineage>
</organism>
<dbReference type="EMBL" id="VIFM01000362">
    <property type="protein sequence ID" value="TQF09308.1"/>
    <property type="molecule type" value="Genomic_DNA"/>
</dbReference>
<dbReference type="OrthoDB" id="5500241at2"/>
<comment type="caution">
    <text evidence="2">The sequence shown here is derived from an EMBL/GenBank/DDBJ whole genome shotgun (WGS) entry which is preliminary data.</text>
</comment>
<dbReference type="SUPFAM" id="SSF56024">
    <property type="entry name" value="Phospholipase D/nuclease"/>
    <property type="match status" value="1"/>
</dbReference>
<evidence type="ECO:0000313" key="3">
    <source>
        <dbReference type="Proteomes" id="UP000315369"/>
    </source>
</evidence>
<protein>
    <recommendedName>
        <fullName evidence="1">Phospholipase D-like domain-containing protein</fullName>
    </recommendedName>
</protein>
<accession>A0A540WJY2</accession>
<dbReference type="RefSeq" id="WP_141648853.1">
    <property type="nucleotide sequence ID" value="NZ_VIFM01000362.1"/>
</dbReference>
<reference evidence="2 3" key="1">
    <citation type="submission" date="2019-06" db="EMBL/GenBank/DDBJ databases">
        <authorList>
            <person name="Livingstone P."/>
            <person name="Whitworth D."/>
        </authorList>
    </citation>
    <scope>NUCLEOTIDE SEQUENCE [LARGE SCALE GENOMIC DNA]</scope>
    <source>
        <strain evidence="2 3">AM401</strain>
    </source>
</reference>